<evidence type="ECO:0000313" key="4">
    <source>
        <dbReference type="Proteomes" id="UP000829720"/>
    </source>
</evidence>
<feature type="signal peptide" evidence="2">
    <location>
        <begin position="1"/>
        <end position="23"/>
    </location>
</feature>
<keyword evidence="4" id="KW-1185">Reference proteome</keyword>
<evidence type="ECO:0000256" key="2">
    <source>
        <dbReference type="SAM" id="SignalP"/>
    </source>
</evidence>
<protein>
    <submittedName>
        <fullName evidence="3">Uncharacterized protein</fullName>
    </submittedName>
</protein>
<dbReference type="OrthoDB" id="8953943at2759"/>
<reference evidence="3" key="1">
    <citation type="submission" date="2021-01" db="EMBL/GenBank/DDBJ databases">
        <authorList>
            <person name="Zahm M."/>
            <person name="Roques C."/>
            <person name="Cabau C."/>
            <person name="Klopp C."/>
            <person name="Donnadieu C."/>
            <person name="Jouanno E."/>
            <person name="Lampietro C."/>
            <person name="Louis A."/>
            <person name="Herpin A."/>
            <person name="Echchiki A."/>
            <person name="Berthelot C."/>
            <person name="Parey E."/>
            <person name="Roest-Crollius H."/>
            <person name="Braasch I."/>
            <person name="Postlethwait J."/>
            <person name="Bobe J."/>
            <person name="Montfort J."/>
            <person name="Bouchez O."/>
            <person name="Begum T."/>
            <person name="Mejri S."/>
            <person name="Adams A."/>
            <person name="Chen W.-J."/>
            <person name="Guiguen Y."/>
        </authorList>
    </citation>
    <scope>NUCLEOTIDE SEQUENCE</scope>
    <source>
        <tissue evidence="3">Blood</tissue>
    </source>
</reference>
<keyword evidence="1" id="KW-0472">Membrane</keyword>
<feature type="chain" id="PRO_5035725080" evidence="2">
    <location>
        <begin position="24"/>
        <end position="153"/>
    </location>
</feature>
<keyword evidence="1" id="KW-1133">Transmembrane helix</keyword>
<organism evidence="3 4">
    <name type="scientific">Albula goreensis</name>
    <dbReference type="NCBI Taxonomy" id="1534307"/>
    <lineage>
        <taxon>Eukaryota</taxon>
        <taxon>Metazoa</taxon>
        <taxon>Chordata</taxon>
        <taxon>Craniata</taxon>
        <taxon>Vertebrata</taxon>
        <taxon>Euteleostomi</taxon>
        <taxon>Actinopterygii</taxon>
        <taxon>Neopterygii</taxon>
        <taxon>Teleostei</taxon>
        <taxon>Albuliformes</taxon>
        <taxon>Albulidae</taxon>
        <taxon>Albula</taxon>
    </lineage>
</organism>
<proteinExistence type="predicted"/>
<dbReference type="Proteomes" id="UP000829720">
    <property type="component" value="Unassembled WGS sequence"/>
</dbReference>
<dbReference type="AlphaFoldDB" id="A0A8T3CKP4"/>
<comment type="caution">
    <text evidence="3">The sequence shown here is derived from an EMBL/GenBank/DDBJ whole genome shotgun (WGS) entry which is preliminary data.</text>
</comment>
<sequence length="153" mass="17167">MITIKELLAFFVICQVVCPPVLEKYEEYACEAGKQSFDIVYIPKDLNISKCEQSWQLGEKPIADCHRNQCIEPCVQVSSGEIHLTQCANVTLILFCNVHGGMVEEVRVHFTGKTSTWIQGQKNHHIGLLATVIFLLILGVVTLVLYMRKTTAS</sequence>
<evidence type="ECO:0000256" key="1">
    <source>
        <dbReference type="SAM" id="Phobius"/>
    </source>
</evidence>
<accession>A0A8T3CKP4</accession>
<keyword evidence="1" id="KW-0812">Transmembrane</keyword>
<keyword evidence="2" id="KW-0732">Signal</keyword>
<name>A0A8T3CKP4_9TELE</name>
<evidence type="ECO:0000313" key="3">
    <source>
        <dbReference type="EMBL" id="KAI1885663.1"/>
    </source>
</evidence>
<feature type="transmembrane region" description="Helical" evidence="1">
    <location>
        <begin position="126"/>
        <end position="147"/>
    </location>
</feature>
<dbReference type="EMBL" id="JAERUA010000020">
    <property type="protein sequence ID" value="KAI1885663.1"/>
    <property type="molecule type" value="Genomic_DNA"/>
</dbReference>
<gene>
    <name evidence="3" type="ORF">AGOR_G00206140</name>
</gene>